<proteinExistence type="predicted"/>
<feature type="signal peptide" evidence="1">
    <location>
        <begin position="1"/>
        <end position="24"/>
    </location>
</feature>
<dbReference type="Proteomes" id="UP000239209">
    <property type="component" value="Unassembled WGS sequence"/>
</dbReference>
<feature type="chain" id="PRO_5015649747" evidence="1">
    <location>
        <begin position="25"/>
        <end position="55"/>
    </location>
</feature>
<evidence type="ECO:0000313" key="2">
    <source>
        <dbReference type="EMBL" id="PRY22332.1"/>
    </source>
</evidence>
<accession>A0A2T0RMI4</accession>
<keyword evidence="3" id="KW-1185">Reference proteome</keyword>
<name>A0A2T0RMI4_9ACTN</name>
<comment type="caution">
    <text evidence="2">The sequence shown here is derived from an EMBL/GenBank/DDBJ whole genome shotgun (WGS) entry which is preliminary data.</text>
</comment>
<dbReference type="EMBL" id="PVZG01000017">
    <property type="protein sequence ID" value="PRY22332.1"/>
    <property type="molecule type" value="Genomic_DNA"/>
</dbReference>
<dbReference type="RefSeq" id="WP_158277850.1">
    <property type="nucleotide sequence ID" value="NZ_PVZG01000017.1"/>
</dbReference>
<reference evidence="2 3" key="1">
    <citation type="submission" date="2018-03" db="EMBL/GenBank/DDBJ databases">
        <title>Genomic Encyclopedia of Archaeal and Bacterial Type Strains, Phase II (KMG-II): from individual species to whole genera.</title>
        <authorList>
            <person name="Goeker M."/>
        </authorList>
    </citation>
    <scope>NUCLEOTIDE SEQUENCE [LARGE SCALE GENOMIC DNA]</scope>
    <source>
        <strain evidence="2 3">DSM 45348</strain>
    </source>
</reference>
<dbReference type="AlphaFoldDB" id="A0A2T0RMI4"/>
<evidence type="ECO:0000313" key="3">
    <source>
        <dbReference type="Proteomes" id="UP000239209"/>
    </source>
</evidence>
<protein>
    <submittedName>
        <fullName evidence="2">Uncharacterized protein</fullName>
    </submittedName>
</protein>
<keyword evidence="1" id="KW-0732">Signal</keyword>
<sequence length="55" mass="5199">MSSKFYAVVLAVVAALALVVGAYAGTAPTPGGAPDRVVAAVPPPDGPGGTCVSCV</sequence>
<organism evidence="2 3">
    <name type="scientific">Pseudosporangium ferrugineum</name>
    <dbReference type="NCBI Taxonomy" id="439699"/>
    <lineage>
        <taxon>Bacteria</taxon>
        <taxon>Bacillati</taxon>
        <taxon>Actinomycetota</taxon>
        <taxon>Actinomycetes</taxon>
        <taxon>Micromonosporales</taxon>
        <taxon>Micromonosporaceae</taxon>
        <taxon>Pseudosporangium</taxon>
    </lineage>
</organism>
<gene>
    <name evidence="2" type="ORF">CLV70_11735</name>
</gene>
<evidence type="ECO:0000256" key="1">
    <source>
        <dbReference type="SAM" id="SignalP"/>
    </source>
</evidence>